<keyword evidence="2" id="KW-1185">Reference proteome</keyword>
<evidence type="ECO:0000313" key="1">
    <source>
        <dbReference type="EMBL" id="MBE9116646.1"/>
    </source>
</evidence>
<dbReference type="AlphaFoldDB" id="A0A8J7DWS3"/>
<organism evidence="1 2">
    <name type="scientific">Lusitaniella coriacea LEGE 07157</name>
    <dbReference type="NCBI Taxonomy" id="945747"/>
    <lineage>
        <taxon>Bacteria</taxon>
        <taxon>Bacillati</taxon>
        <taxon>Cyanobacteriota</taxon>
        <taxon>Cyanophyceae</taxon>
        <taxon>Spirulinales</taxon>
        <taxon>Lusitaniellaceae</taxon>
        <taxon>Lusitaniella</taxon>
    </lineage>
</organism>
<dbReference type="RefSeq" id="WP_194029738.1">
    <property type="nucleotide sequence ID" value="NZ_JADEWZ010000016.1"/>
</dbReference>
<comment type="caution">
    <text evidence="1">The sequence shown here is derived from an EMBL/GenBank/DDBJ whole genome shotgun (WGS) entry which is preliminary data.</text>
</comment>
<sequence length="110" mass="12608">MRRYEDIFDQGTPVPLRRSLLGHTVDTAYERGWSTLANSDLLEAAERDGYDLLITTDRNLRYQQNLTSRKIAIVVLLSTSWPRIQQHIGEIQNIISTLAPGAYHEIEIAR</sequence>
<dbReference type="Proteomes" id="UP000654482">
    <property type="component" value="Unassembled WGS sequence"/>
</dbReference>
<reference evidence="1" key="1">
    <citation type="submission" date="2020-10" db="EMBL/GenBank/DDBJ databases">
        <authorList>
            <person name="Castelo-Branco R."/>
            <person name="Eusebio N."/>
            <person name="Adriana R."/>
            <person name="Vieira A."/>
            <person name="Brugerolle De Fraissinette N."/>
            <person name="Rezende De Castro R."/>
            <person name="Schneider M.P."/>
            <person name="Vasconcelos V."/>
            <person name="Leao P.N."/>
        </authorList>
    </citation>
    <scope>NUCLEOTIDE SEQUENCE</scope>
    <source>
        <strain evidence="1">LEGE 07157</strain>
    </source>
</reference>
<accession>A0A8J7DWS3</accession>
<gene>
    <name evidence="1" type="ORF">IQ249_12115</name>
</gene>
<proteinExistence type="predicted"/>
<protein>
    <recommendedName>
        <fullName evidence="3">DUF5615 domain-containing protein</fullName>
    </recommendedName>
</protein>
<name>A0A8J7DWS3_9CYAN</name>
<evidence type="ECO:0008006" key="3">
    <source>
        <dbReference type="Google" id="ProtNLM"/>
    </source>
</evidence>
<evidence type="ECO:0000313" key="2">
    <source>
        <dbReference type="Proteomes" id="UP000654482"/>
    </source>
</evidence>
<dbReference type="EMBL" id="JADEWZ010000016">
    <property type="protein sequence ID" value="MBE9116646.1"/>
    <property type="molecule type" value="Genomic_DNA"/>
</dbReference>